<dbReference type="Proteomes" id="UP000256486">
    <property type="component" value="Unassembled WGS sequence"/>
</dbReference>
<keyword evidence="6" id="KW-0511">Multifunctional enzyme</keyword>
<dbReference type="GO" id="GO:0009002">
    <property type="term" value="F:serine-type D-Ala-D-Ala carboxypeptidase activity"/>
    <property type="evidence" value="ECO:0007669"/>
    <property type="project" value="UniProtKB-EC"/>
</dbReference>
<dbReference type="AlphaFoldDB" id="A0A3E0VFZ0"/>
<protein>
    <recommendedName>
        <fullName evidence="10">PASTA domain-containing protein</fullName>
    </recommendedName>
</protein>
<dbReference type="InterPro" id="IPR001460">
    <property type="entry name" value="PCN-bd_Tpept"/>
</dbReference>
<dbReference type="InterPro" id="IPR005543">
    <property type="entry name" value="PASTA_dom"/>
</dbReference>
<feature type="compositionally biased region" description="Pro residues" evidence="9">
    <location>
        <begin position="1"/>
        <end position="13"/>
    </location>
</feature>
<evidence type="ECO:0000256" key="5">
    <source>
        <dbReference type="ARBA" id="ARBA00022801"/>
    </source>
</evidence>
<dbReference type="EMBL" id="NBWZ01000001">
    <property type="protein sequence ID" value="RFA08579.1"/>
    <property type="molecule type" value="Genomic_DNA"/>
</dbReference>
<comment type="caution">
    <text evidence="11">The sequence shown here is derived from an EMBL/GenBank/DDBJ whole genome shotgun (WGS) entry which is preliminary data.</text>
</comment>
<dbReference type="PANTHER" id="PTHR32282">
    <property type="entry name" value="BINDING PROTEIN TRANSPEPTIDASE, PUTATIVE-RELATED"/>
    <property type="match status" value="1"/>
</dbReference>
<evidence type="ECO:0000313" key="11">
    <source>
        <dbReference type="EMBL" id="RFA08579.1"/>
    </source>
</evidence>
<proteinExistence type="predicted"/>
<feature type="compositionally biased region" description="Pro residues" evidence="9">
    <location>
        <begin position="20"/>
        <end position="39"/>
    </location>
</feature>
<dbReference type="Gene3D" id="1.10.3810.10">
    <property type="entry name" value="Biosynthetic peptidoglycan transglycosylase-like"/>
    <property type="match status" value="1"/>
</dbReference>
<dbReference type="InterPro" id="IPR012338">
    <property type="entry name" value="Beta-lactam/transpept-like"/>
</dbReference>
<evidence type="ECO:0000313" key="12">
    <source>
        <dbReference type="Proteomes" id="UP000256486"/>
    </source>
</evidence>
<dbReference type="CDD" id="cd06577">
    <property type="entry name" value="PASTA_pknB"/>
    <property type="match status" value="1"/>
</dbReference>
<evidence type="ECO:0000256" key="2">
    <source>
        <dbReference type="ARBA" id="ARBA00022670"/>
    </source>
</evidence>
<feature type="compositionally biased region" description="Polar residues" evidence="9">
    <location>
        <begin position="143"/>
        <end position="158"/>
    </location>
</feature>
<keyword evidence="1" id="KW-0121">Carboxypeptidase</keyword>
<feature type="compositionally biased region" description="Low complexity" evidence="9">
    <location>
        <begin position="88"/>
        <end position="111"/>
    </location>
</feature>
<name>A0A3E0VFZ0_9MICO</name>
<dbReference type="SUPFAM" id="SSF56601">
    <property type="entry name" value="beta-lactamase/transpeptidase-like"/>
    <property type="match status" value="1"/>
</dbReference>
<evidence type="ECO:0000256" key="8">
    <source>
        <dbReference type="ARBA" id="ARBA00049902"/>
    </source>
</evidence>
<feature type="compositionally biased region" description="Basic residues" evidence="9">
    <location>
        <begin position="60"/>
        <end position="77"/>
    </location>
</feature>
<comment type="catalytic activity">
    <reaction evidence="8">
        <text>[GlcNAc-(1-&gt;4)-Mur2Ac(oyl-L-Ala-gamma-D-Glu-L-Lys-D-Ala-D-Ala)](n)-di-trans,octa-cis-undecaprenyl diphosphate + beta-D-GlcNAc-(1-&gt;4)-Mur2Ac(oyl-L-Ala-gamma-D-Glu-L-Lys-D-Ala-D-Ala)-di-trans,octa-cis-undecaprenyl diphosphate = [GlcNAc-(1-&gt;4)-Mur2Ac(oyl-L-Ala-gamma-D-Glu-L-Lys-D-Ala-D-Ala)](n+1)-di-trans,octa-cis-undecaprenyl diphosphate + di-trans,octa-cis-undecaprenyl diphosphate + H(+)</text>
        <dbReference type="Rhea" id="RHEA:23708"/>
        <dbReference type="Rhea" id="RHEA-COMP:9602"/>
        <dbReference type="Rhea" id="RHEA-COMP:9603"/>
        <dbReference type="ChEBI" id="CHEBI:15378"/>
        <dbReference type="ChEBI" id="CHEBI:58405"/>
        <dbReference type="ChEBI" id="CHEBI:60033"/>
        <dbReference type="ChEBI" id="CHEBI:78435"/>
        <dbReference type="EC" id="2.4.99.28"/>
    </reaction>
</comment>
<dbReference type="InterPro" id="IPR050396">
    <property type="entry name" value="Glycosyltr_51/Transpeptidase"/>
</dbReference>
<evidence type="ECO:0000256" key="3">
    <source>
        <dbReference type="ARBA" id="ARBA00022676"/>
    </source>
</evidence>
<dbReference type="GO" id="GO:0008658">
    <property type="term" value="F:penicillin binding"/>
    <property type="evidence" value="ECO:0007669"/>
    <property type="project" value="InterPro"/>
</dbReference>
<dbReference type="Pfam" id="PF00905">
    <property type="entry name" value="Transpeptidase"/>
    <property type="match status" value="1"/>
</dbReference>
<dbReference type="Gene3D" id="3.30.10.20">
    <property type="match status" value="1"/>
</dbReference>
<dbReference type="Pfam" id="PF00912">
    <property type="entry name" value="Transgly"/>
    <property type="match status" value="1"/>
</dbReference>
<dbReference type="GO" id="GO:0030288">
    <property type="term" value="C:outer membrane-bounded periplasmic space"/>
    <property type="evidence" value="ECO:0007669"/>
    <property type="project" value="TreeGrafter"/>
</dbReference>
<feature type="compositionally biased region" description="Polar residues" evidence="9">
    <location>
        <begin position="895"/>
        <end position="913"/>
    </location>
</feature>
<evidence type="ECO:0000256" key="4">
    <source>
        <dbReference type="ARBA" id="ARBA00022679"/>
    </source>
</evidence>
<sequence>MQPPPPLPPPKPPSPKRRPPAPPAPPAPPSPSPRTPPIPEFSRCRPSGCRPAAPSLCARPPRRRRPRRRRGPRRHPGHPVFAVRRAHPATAPSSPAAPAPSSSRSTAPSARRTARPNRPDRAPRTRTLPHSSEHSCTRETEHMTQNPRTPRTSNTTHPASRGSRFGRAVGTKLGAAVGLLGLSSVAGLLVTAMVTPVVAVAGVGATSTLGVFTSLPEYIRPDQLPQKSNIYAVDGSGATVLLASVFEQDREEVAWDRISQFAKDAVVSTEDPRFYQHGGVDVAATMRAALGNAASGGVESGASTISMQYVKNILVQRAEAITDEVERTLAYQQATQTSIDRKLKEMKLAIGLEKQFSKSDILLGYLNIASFGGVTYGIQSASKRYFGVDAANLSLAQAASLIAIVNEPNGLRIDDPDNIAANQARRDLDILPAMLKANAITQAQYEEALATPVTPQITVVSTGCSTANSLGAGFFCDYVGRQIVNRALLGTDEDGVAKSLSRGGYDVYTTLDVDLQAAAHAKLDDHVPRSSGVLDLGASLVTVEPGTGKVLAMAQNKEYNTDPDAATPESTAVNYGTRFDDGGSTGFQVGSTYKIFTLAEWLKQGNALNDRVNGNQRTFNISSFANSCQGPGPGTYSSKNDGGSNPGTISVLSATASSVNNAYLTMAERLDQCEIRKTAEAFGVARADGDELTSYPSDVLGTNEIAPLDMAAAFAAVANEGVYCAPVSIARIVDATGAELALPPAACTPAVSPEIAATMAYALTSVVTSGTATASNPRNGIPHFGKTGTTDSEKDTWFVGSTTNLTTAVWVGNVVGGVSLRNSSIEGTNGASLRHLVWKDYMTAADGKYGGDAFPAPDRSLVQGVQVPVPSVVGQSIQAARSAIEAAGFEFQDGGSTASDQRAGTVARTNPSGSAGRGSTVVVYTSDGSQVPAPAPGQTSAPRPAATAGPAPAN</sequence>
<dbReference type="SUPFAM" id="SSF53955">
    <property type="entry name" value="Lysozyme-like"/>
    <property type="match status" value="1"/>
</dbReference>
<dbReference type="InterPro" id="IPR036950">
    <property type="entry name" value="PBP_transglycosylase"/>
</dbReference>
<evidence type="ECO:0000259" key="10">
    <source>
        <dbReference type="PROSITE" id="PS51178"/>
    </source>
</evidence>
<evidence type="ECO:0000256" key="6">
    <source>
        <dbReference type="ARBA" id="ARBA00023268"/>
    </source>
</evidence>
<dbReference type="GO" id="GO:0009252">
    <property type="term" value="P:peptidoglycan biosynthetic process"/>
    <property type="evidence" value="ECO:0007669"/>
    <property type="project" value="TreeGrafter"/>
</dbReference>
<feature type="compositionally biased region" description="Low complexity" evidence="9">
    <location>
        <begin position="941"/>
        <end position="954"/>
    </location>
</feature>
<dbReference type="PROSITE" id="PS51178">
    <property type="entry name" value="PASTA"/>
    <property type="match status" value="1"/>
</dbReference>
<evidence type="ECO:0000256" key="7">
    <source>
        <dbReference type="ARBA" id="ARBA00034000"/>
    </source>
</evidence>
<dbReference type="Gene3D" id="3.40.710.10">
    <property type="entry name" value="DD-peptidase/beta-lactamase superfamily"/>
    <property type="match status" value="1"/>
</dbReference>
<dbReference type="GO" id="GO:0006508">
    <property type="term" value="P:proteolysis"/>
    <property type="evidence" value="ECO:0007669"/>
    <property type="project" value="UniProtKB-KW"/>
</dbReference>
<feature type="compositionally biased region" description="Basic and acidic residues" evidence="9">
    <location>
        <begin position="131"/>
        <end position="142"/>
    </location>
</feature>
<accession>A0A3E0VFZ0</accession>
<feature type="domain" description="PASTA" evidence="10">
    <location>
        <begin position="864"/>
        <end position="927"/>
    </location>
</feature>
<reference evidence="11 12" key="1">
    <citation type="submission" date="2017-04" db="EMBL/GenBank/DDBJ databases">
        <title>Comparative genome analysis of Subtercola boreus.</title>
        <authorList>
            <person name="Cho Y.-J."/>
            <person name="Cho A."/>
            <person name="Kim O.-S."/>
            <person name="Lee J.-I."/>
        </authorList>
    </citation>
    <scope>NUCLEOTIDE SEQUENCE [LARGE SCALE GENOMIC DNA]</scope>
    <source>
        <strain evidence="11 12">K300</strain>
    </source>
</reference>
<feature type="region of interest" description="Disordered" evidence="9">
    <location>
        <begin position="895"/>
        <end position="954"/>
    </location>
</feature>
<keyword evidence="4" id="KW-0808">Transferase</keyword>
<dbReference type="InterPro" id="IPR023346">
    <property type="entry name" value="Lysozyme-like_dom_sf"/>
</dbReference>
<gene>
    <name evidence="11" type="ORF">B7R54_04565</name>
</gene>
<evidence type="ECO:0000256" key="9">
    <source>
        <dbReference type="SAM" id="MobiDB-lite"/>
    </source>
</evidence>
<dbReference type="Pfam" id="PF03793">
    <property type="entry name" value="PASTA"/>
    <property type="match status" value="1"/>
</dbReference>
<keyword evidence="12" id="KW-1185">Reference proteome</keyword>
<feature type="region of interest" description="Disordered" evidence="9">
    <location>
        <begin position="1"/>
        <end position="165"/>
    </location>
</feature>
<evidence type="ECO:0000256" key="1">
    <source>
        <dbReference type="ARBA" id="ARBA00022645"/>
    </source>
</evidence>
<dbReference type="GO" id="GO:0008955">
    <property type="term" value="F:peptidoglycan glycosyltransferase activity"/>
    <property type="evidence" value="ECO:0007669"/>
    <property type="project" value="UniProtKB-EC"/>
</dbReference>
<comment type="catalytic activity">
    <reaction evidence="7">
        <text>Preferential cleavage: (Ac)2-L-Lys-D-Ala-|-D-Ala. Also transpeptidation of peptidyl-alanyl moieties that are N-acyl substituents of D-alanine.</text>
        <dbReference type="EC" id="3.4.16.4"/>
    </reaction>
</comment>
<keyword evidence="5" id="KW-0378">Hydrolase</keyword>
<organism evidence="11 12">
    <name type="scientific">Subtercola boreus</name>
    <dbReference type="NCBI Taxonomy" id="120213"/>
    <lineage>
        <taxon>Bacteria</taxon>
        <taxon>Bacillati</taxon>
        <taxon>Actinomycetota</taxon>
        <taxon>Actinomycetes</taxon>
        <taxon>Micrococcales</taxon>
        <taxon>Microbacteriaceae</taxon>
        <taxon>Subtercola</taxon>
    </lineage>
</organism>
<keyword evidence="3" id="KW-0328">Glycosyltransferase</keyword>
<dbReference type="InterPro" id="IPR001264">
    <property type="entry name" value="Glyco_trans_51"/>
</dbReference>
<dbReference type="SMART" id="SM00740">
    <property type="entry name" value="PASTA"/>
    <property type="match status" value="1"/>
</dbReference>
<dbReference type="PANTHER" id="PTHR32282:SF33">
    <property type="entry name" value="PEPTIDOGLYCAN GLYCOSYLTRANSFERASE"/>
    <property type="match status" value="1"/>
</dbReference>
<keyword evidence="2" id="KW-0645">Protease</keyword>